<keyword evidence="4" id="KW-1185">Reference proteome</keyword>
<organism evidence="3 4">
    <name type="scientific">Vitrella brassicaformis (strain CCMP3155)</name>
    <dbReference type="NCBI Taxonomy" id="1169540"/>
    <lineage>
        <taxon>Eukaryota</taxon>
        <taxon>Sar</taxon>
        <taxon>Alveolata</taxon>
        <taxon>Colpodellida</taxon>
        <taxon>Vitrellaceae</taxon>
        <taxon>Vitrella</taxon>
    </lineage>
</organism>
<reference evidence="3 4" key="1">
    <citation type="submission" date="2014-11" db="EMBL/GenBank/DDBJ databases">
        <authorList>
            <person name="Zhu J."/>
            <person name="Qi W."/>
            <person name="Song R."/>
        </authorList>
    </citation>
    <scope>NUCLEOTIDE SEQUENCE [LARGE SCALE GENOMIC DNA]</scope>
</reference>
<evidence type="ECO:0000256" key="1">
    <source>
        <dbReference type="SAM" id="Coils"/>
    </source>
</evidence>
<protein>
    <submittedName>
        <fullName evidence="3">Uncharacterized protein</fullName>
    </submittedName>
</protein>
<dbReference type="EMBL" id="CDMY01000426">
    <property type="protein sequence ID" value="CEM11812.1"/>
    <property type="molecule type" value="Genomic_DNA"/>
</dbReference>
<dbReference type="AlphaFoldDB" id="A0A0G4FFK0"/>
<keyword evidence="1" id="KW-0175">Coiled coil</keyword>
<dbReference type="VEuPathDB" id="CryptoDB:Vbra_15208"/>
<accession>A0A0G4FFK0</accession>
<feature type="coiled-coil region" evidence="1">
    <location>
        <begin position="19"/>
        <end position="56"/>
    </location>
</feature>
<evidence type="ECO:0000313" key="3">
    <source>
        <dbReference type="EMBL" id="CEM11812.1"/>
    </source>
</evidence>
<feature type="region of interest" description="Disordered" evidence="2">
    <location>
        <begin position="105"/>
        <end position="166"/>
    </location>
</feature>
<dbReference type="InParanoid" id="A0A0G4FFK0"/>
<proteinExistence type="predicted"/>
<evidence type="ECO:0000313" key="4">
    <source>
        <dbReference type="Proteomes" id="UP000041254"/>
    </source>
</evidence>
<feature type="compositionally biased region" description="Polar residues" evidence="2">
    <location>
        <begin position="130"/>
        <end position="140"/>
    </location>
</feature>
<sequence length="166" mass="18488">MSTPEPGPEASPEELRTFIAELKNDKKRLTERVLHLERQNRHLENMLSEIEDFNATLKSAYASVSWWNAELIQERNARRKKDAARTKCASSLPSFSAFVRSIASSGSRMAFRGRRERRPTESAIQAPASVPSSELPSTAARSDGCAGERNCQQGSGDLRLPLLRDS</sequence>
<evidence type="ECO:0000256" key="2">
    <source>
        <dbReference type="SAM" id="MobiDB-lite"/>
    </source>
</evidence>
<gene>
    <name evidence="3" type="ORF">Vbra_15208</name>
</gene>
<dbReference type="Proteomes" id="UP000041254">
    <property type="component" value="Unassembled WGS sequence"/>
</dbReference>
<name>A0A0G4FFK0_VITBC</name>